<organism evidence="1 2">
    <name type="scientific">Cysteiniphilum litorale</name>
    <dbReference type="NCBI Taxonomy" id="2056700"/>
    <lineage>
        <taxon>Bacteria</taxon>
        <taxon>Pseudomonadati</taxon>
        <taxon>Pseudomonadota</taxon>
        <taxon>Gammaproteobacteria</taxon>
        <taxon>Thiotrichales</taxon>
        <taxon>Fastidiosibacteraceae</taxon>
        <taxon>Cysteiniphilum</taxon>
    </lineage>
</organism>
<sequence length="263" mass="29297">MHKYSFARQAPLSSISHKLLLSIVFFLLVTLLSKPVNAQSLYEKYHTFFSNFYLSDIPLKDAGKIIASSKGQALVSSGDTVYVSKTNETPFYYIFSHVNSIPYAENKYDYIFKRLGKAEFISNYQGTLVMRIMNITQEINIGDHALPSDLVQTKLPNDEIIADSNISGEVTQLEGEADFATYQSVLINTGQSAGLKMGMRVYFESPAKKVDGYAIPGQFLGQGFVYRLASHHAIALVTNAQQEVMIGSTVLTQLPKHHAKHEL</sequence>
<proteinExistence type="predicted"/>
<evidence type="ECO:0000313" key="2">
    <source>
        <dbReference type="Proteomes" id="UP000636949"/>
    </source>
</evidence>
<gene>
    <name evidence="1" type="ORF">GCM10010995_10980</name>
</gene>
<name>A0A8J2Z3Q5_9GAMM</name>
<accession>A0A8J2Z3Q5</accession>
<reference evidence="1" key="2">
    <citation type="submission" date="2020-09" db="EMBL/GenBank/DDBJ databases">
        <authorList>
            <person name="Sun Q."/>
            <person name="Zhou Y."/>
        </authorList>
    </citation>
    <scope>NUCLEOTIDE SEQUENCE</scope>
    <source>
        <strain evidence="1">CGMCC 1.15758</strain>
    </source>
</reference>
<dbReference type="OrthoDB" id="9805832at2"/>
<dbReference type="Proteomes" id="UP000636949">
    <property type="component" value="Unassembled WGS sequence"/>
</dbReference>
<evidence type="ECO:0000313" key="1">
    <source>
        <dbReference type="EMBL" id="GGF95541.1"/>
    </source>
</evidence>
<protein>
    <recommendedName>
        <fullName evidence="3">Peptidoglycan-binding protein LysM</fullName>
    </recommendedName>
</protein>
<keyword evidence="2" id="KW-1185">Reference proteome</keyword>
<dbReference type="RefSeq" id="WP_117002219.1">
    <property type="nucleotide sequence ID" value="NZ_BMJS01000009.1"/>
</dbReference>
<dbReference type="AlphaFoldDB" id="A0A8J2Z3Q5"/>
<evidence type="ECO:0008006" key="3">
    <source>
        <dbReference type="Google" id="ProtNLM"/>
    </source>
</evidence>
<comment type="caution">
    <text evidence="1">The sequence shown here is derived from an EMBL/GenBank/DDBJ whole genome shotgun (WGS) entry which is preliminary data.</text>
</comment>
<dbReference type="EMBL" id="BMJS01000009">
    <property type="protein sequence ID" value="GGF95541.1"/>
    <property type="molecule type" value="Genomic_DNA"/>
</dbReference>
<reference evidence="1" key="1">
    <citation type="journal article" date="2014" name="Int. J. Syst. Evol. Microbiol.">
        <title>Complete genome sequence of Corynebacterium casei LMG S-19264T (=DSM 44701T), isolated from a smear-ripened cheese.</title>
        <authorList>
            <consortium name="US DOE Joint Genome Institute (JGI-PGF)"/>
            <person name="Walter F."/>
            <person name="Albersmeier A."/>
            <person name="Kalinowski J."/>
            <person name="Ruckert C."/>
        </authorList>
    </citation>
    <scope>NUCLEOTIDE SEQUENCE</scope>
    <source>
        <strain evidence="1">CGMCC 1.15758</strain>
    </source>
</reference>